<dbReference type="EMBL" id="JPLY01000004">
    <property type="protein sequence ID" value="KFC20758.1"/>
    <property type="molecule type" value="Genomic_DNA"/>
</dbReference>
<dbReference type="InterPro" id="IPR001650">
    <property type="entry name" value="Helicase_C-like"/>
</dbReference>
<comment type="caution">
    <text evidence="5">The sequence shown here is derived from an EMBL/GenBank/DDBJ whole genome shotgun (WGS) entry which is preliminary data.</text>
</comment>
<dbReference type="InterPro" id="IPR011545">
    <property type="entry name" value="DEAD/DEAH_box_helicase_dom"/>
</dbReference>
<reference evidence="5 6" key="1">
    <citation type="submission" date="2014-07" db="EMBL/GenBank/DDBJ databases">
        <title>Epilithonimonas lactis LMG 22401 Genome.</title>
        <authorList>
            <person name="Pipes S.E."/>
            <person name="Stropko S.J."/>
        </authorList>
    </citation>
    <scope>NUCLEOTIDE SEQUENCE [LARGE SCALE GENOMIC DNA]</scope>
    <source>
        <strain evidence="5 6">LMG 24401</strain>
    </source>
</reference>
<evidence type="ECO:0000256" key="1">
    <source>
        <dbReference type="ARBA" id="ARBA00022741"/>
    </source>
</evidence>
<dbReference type="Proteomes" id="UP000028623">
    <property type="component" value="Unassembled WGS sequence"/>
</dbReference>
<dbReference type="OrthoDB" id="9815222at2"/>
<dbReference type="eggNOG" id="COG1201">
    <property type="taxonomic scope" value="Bacteria"/>
</dbReference>
<dbReference type="GO" id="GO:0005524">
    <property type="term" value="F:ATP binding"/>
    <property type="evidence" value="ECO:0007669"/>
    <property type="project" value="UniProtKB-KW"/>
</dbReference>
<protein>
    <recommendedName>
        <fullName evidence="7">DEAD/DEAH box helicase</fullName>
    </recommendedName>
</protein>
<organism evidence="5 6">
    <name type="scientific">Epilithonimonas lactis</name>
    <dbReference type="NCBI Taxonomy" id="421072"/>
    <lineage>
        <taxon>Bacteria</taxon>
        <taxon>Pseudomonadati</taxon>
        <taxon>Bacteroidota</taxon>
        <taxon>Flavobacteriia</taxon>
        <taxon>Flavobacteriales</taxon>
        <taxon>Weeksellaceae</taxon>
        <taxon>Chryseobacterium group</taxon>
        <taxon>Epilithonimonas</taxon>
    </lineage>
</organism>
<evidence type="ECO:0000259" key="3">
    <source>
        <dbReference type="PROSITE" id="PS51192"/>
    </source>
</evidence>
<evidence type="ECO:0000313" key="6">
    <source>
        <dbReference type="Proteomes" id="UP000028623"/>
    </source>
</evidence>
<dbReference type="GO" id="GO:0043138">
    <property type="term" value="F:3'-5' DNA helicase activity"/>
    <property type="evidence" value="ECO:0007669"/>
    <property type="project" value="TreeGrafter"/>
</dbReference>
<keyword evidence="6" id="KW-1185">Reference proteome</keyword>
<proteinExistence type="predicted"/>
<dbReference type="PANTHER" id="PTHR47957:SF3">
    <property type="entry name" value="ATP-DEPENDENT HELICASE HRQ1"/>
    <property type="match status" value="1"/>
</dbReference>
<dbReference type="STRING" id="421072.SAMN04488097_0058"/>
<dbReference type="PROSITE" id="PS51194">
    <property type="entry name" value="HELICASE_CTER"/>
    <property type="match status" value="1"/>
</dbReference>
<dbReference type="GO" id="GO:0006289">
    <property type="term" value="P:nucleotide-excision repair"/>
    <property type="evidence" value="ECO:0007669"/>
    <property type="project" value="TreeGrafter"/>
</dbReference>
<dbReference type="InterPro" id="IPR027417">
    <property type="entry name" value="P-loop_NTPase"/>
</dbReference>
<name>A0A085BE63_9FLAO</name>
<evidence type="ECO:0008006" key="7">
    <source>
        <dbReference type="Google" id="ProtNLM"/>
    </source>
</evidence>
<evidence type="ECO:0000313" key="5">
    <source>
        <dbReference type="EMBL" id="KFC20758.1"/>
    </source>
</evidence>
<dbReference type="Pfam" id="PF00271">
    <property type="entry name" value="Helicase_C"/>
    <property type="match status" value="1"/>
</dbReference>
<dbReference type="GO" id="GO:0036297">
    <property type="term" value="P:interstrand cross-link repair"/>
    <property type="evidence" value="ECO:0007669"/>
    <property type="project" value="TreeGrafter"/>
</dbReference>
<dbReference type="SMART" id="SM00487">
    <property type="entry name" value="DEXDc"/>
    <property type="match status" value="1"/>
</dbReference>
<accession>A0A085BE63</accession>
<dbReference type="InterPro" id="IPR018973">
    <property type="entry name" value="MZB"/>
</dbReference>
<dbReference type="Pfam" id="PF09369">
    <property type="entry name" value="MZB"/>
    <property type="match status" value="1"/>
</dbReference>
<dbReference type="PANTHER" id="PTHR47957">
    <property type="entry name" value="ATP-DEPENDENT HELICASE HRQ1"/>
    <property type="match status" value="1"/>
</dbReference>
<dbReference type="RefSeq" id="WP_034976286.1">
    <property type="nucleotide sequence ID" value="NZ_FOFI01000001.1"/>
</dbReference>
<dbReference type="SMART" id="SM00490">
    <property type="entry name" value="HELICc"/>
    <property type="match status" value="1"/>
</dbReference>
<feature type="domain" description="Helicase C-terminal" evidence="4">
    <location>
        <begin position="934"/>
        <end position="1099"/>
    </location>
</feature>
<evidence type="ECO:0000256" key="2">
    <source>
        <dbReference type="ARBA" id="ARBA00022840"/>
    </source>
</evidence>
<dbReference type="Pfam" id="PF00270">
    <property type="entry name" value="DEAD"/>
    <property type="match status" value="1"/>
</dbReference>
<dbReference type="Gene3D" id="3.40.50.300">
    <property type="entry name" value="P-loop containing nucleotide triphosphate hydrolases"/>
    <property type="match status" value="2"/>
</dbReference>
<keyword evidence="1" id="KW-0547">Nucleotide-binding</keyword>
<evidence type="ECO:0000259" key="4">
    <source>
        <dbReference type="PROSITE" id="PS51194"/>
    </source>
</evidence>
<dbReference type="InterPro" id="IPR014001">
    <property type="entry name" value="Helicase_ATP-bd"/>
</dbReference>
<gene>
    <name evidence="5" type="ORF">IO89_10930</name>
</gene>
<feature type="domain" description="Helicase ATP-binding" evidence="3">
    <location>
        <begin position="101"/>
        <end position="302"/>
    </location>
</feature>
<dbReference type="SUPFAM" id="SSF52540">
    <property type="entry name" value="P-loop containing nucleoside triphosphate hydrolases"/>
    <property type="match status" value="2"/>
</dbReference>
<dbReference type="GO" id="GO:0003676">
    <property type="term" value="F:nucleic acid binding"/>
    <property type="evidence" value="ECO:0007669"/>
    <property type="project" value="InterPro"/>
</dbReference>
<dbReference type="eggNOG" id="COG1205">
    <property type="taxonomic scope" value="Bacteria"/>
</dbReference>
<sequence length="1950" mass="222192">MNFKNFYTKAENRLTDAILSLWATGDKEMQDYFKSILSQEPIMADAVFQAMFPWEQSHIDFQNTNFLYGTNFIKSLDSIRNPEFQFPKDRFPYKHQIESWQSLLLDKKSIAVTTGTGSGKTECFMLPVLQDIYENNRDQEGVNAIFLYPLNALIASQQKRMHAWCNALGGINYALLTGSTANRESSIEKKDSAMPQLISREQIRNSPPQILFTNPTMLEYMLVRNADVPIIEKSEGKLRWILLDEAHTLTGSKAAEMALLIRRVISAFKVNIKDVRFAITSATVGNGNSDILKKFMSNLCGISEDQIQVITGSRVNDFPDTDIPNISEILNKTQIKNLRNLLLNTSGLTNSEIGNRLGLQSRADQIEAMDILADQKINGKNLLPLRGHFFTRGIGGVYVCTNNNCTEPDIPIKALGRMTTVAETHCNCGFPMLELIACNSCGNMMLEGELKNSVVSQKASSGYEAFQIDGENEDETSNNNSSKTVRFIKNNSRERLVNRNLIQCSINQEGKIIYENENLLKIDDFKCPHCGNQTENSIHFRISSAFTNRILSDIVLDQTQPASSLTNKTLYNGRKYISFTDSRQGTAKISALINIDAETDWIRYQVYHLMIRKLAQQTNRFSNDQLLQERAYITGQLETDIPPFLIAGLGARLSEIENLLSNENNVNHSLTRTKWQDIIDKMMTENGFKTLFIKAAKGKDFELDGKIYAKGLLYSQFARRIGRERSLENLGLVNIVYPELDSVILPEEASLLNINLQEWKTLLKIAADYVIRDGFNFTFDDRMRLFNSKLYHPKLIYPSASAQKNSWKLYKADSKTQPRFVLLICAGLGWYNPEDIDAVRESQLNHLLEKIWKTLQEKILTKDGDGYKLDFFTHTQLEIAGKEVLCPVTNRLLDNTFRDYTPWIKGSLSEENIQNYKIQSQTDIQMPIYPYPFHLSDQNEDLHDDIINSWIEENRLEARNKGLWNDLHERIFDKEKLYLAGEHSAQQKKSRLVELEDQFEKGEINVLSCSTTMEMGVDIGGISAVVMSNVPPMPANYLQRAGRAGRRAENKSLALTFCAPNPIGLRTMAQPKWALEHPIAPPILKFDSKNIVLRHTNSLLFGLFIRNNANRGLNIKENIEKFFLGEQPNLGQNFLNWLSDLSVDNYKDDLVYLIKGTSLENTDPIQLKFSVYDNFMKTARGVTGQFTSFEEKLRILLETDGENSAAYKAIKYRKSQFLKKHILTYLAENGFLPNAGLPTGIVDFEKTVYDDIKNDNSKVTENPSYPLTSALTEFAPGNSVLIDGLSYMSAGIIMKNNWGQEGERNAVQACKNCGYQRIISLSNQLNDNCDHCYATDSLIGIDLGEYRGKLTELVEPVGFAVDLFKKPTRVISEKSKPQYLEPLLLNIKPWNQDQSSIVDVRSTDDDRSEILFYNMGDGEGYSLCTSCGRVETASDKLVGHSRLRGGKNNDGESFCDGKSKDHIILGARFKTDFTEIRLLNREGQRVNDKTLMYTLGVVFTKSLAEFLAIEESELGFGIKTYSGYQTIFIYDTAKGGAGYSSQFSMYTKEVLTKAYQALGCDCNKACTKCLIDRSSQWHLEDLDRNVARDWLRFANENQVPKNLQNTGLSISNIFGTLTNEVISLQYHQGVKEINIHINNQVSSWDIDKLYDLEEFKRNRIKINLIIEGSLDCNNHQEKLSIHKLEVGYQLKKGIEDKIADYPVHFSVILNDNQSISYIAEADYPFLVGDILKSRSITYYKVGGQQLANYADCILPTFTANIFEARVGSLPFNSDSNDLVLAMFNNLENKEDLMDKIKNRNFSVDYFDKYNQSEFSMRLVLQFIDQIKTICEIKIDDFKIHLSENDFRSNREPYYIIDNYKTIVDYENHLQHISQDFDFNIDLVNENRLPHYRFFQFKNDEVSFSIRIDGGISHGLKPISFLKSEDMELENLVFKIKKDITHDIIYTINIG</sequence>
<dbReference type="PROSITE" id="PS51192">
    <property type="entry name" value="HELICASE_ATP_BIND_1"/>
    <property type="match status" value="1"/>
</dbReference>
<keyword evidence="2" id="KW-0067">ATP-binding</keyword>